<dbReference type="InterPro" id="IPR051954">
    <property type="entry name" value="tRNA_methyltransferase_THADA"/>
</dbReference>
<name>A0A336LQL3_CULSO</name>
<dbReference type="AlphaFoldDB" id="A0A336LQL3"/>
<accession>A0A336LQL3</accession>
<dbReference type="VEuPathDB" id="VectorBase:CSON001046"/>
<dbReference type="EMBL" id="UFQT01000116">
    <property type="protein sequence ID" value="SSX20336.1"/>
    <property type="molecule type" value="Genomic_DNA"/>
</dbReference>
<dbReference type="InterPro" id="IPR019442">
    <property type="entry name" value="THADA/TRM732_DUF2428"/>
</dbReference>
<dbReference type="GO" id="GO:0005829">
    <property type="term" value="C:cytosol"/>
    <property type="evidence" value="ECO:0007669"/>
    <property type="project" value="TreeGrafter"/>
</dbReference>
<evidence type="ECO:0000259" key="1">
    <source>
        <dbReference type="Pfam" id="PF10350"/>
    </source>
</evidence>
<evidence type="ECO:0000313" key="2">
    <source>
        <dbReference type="EMBL" id="SSX20336.1"/>
    </source>
</evidence>
<proteinExistence type="predicted"/>
<dbReference type="GO" id="GO:0030488">
    <property type="term" value="P:tRNA methylation"/>
    <property type="evidence" value="ECO:0007669"/>
    <property type="project" value="TreeGrafter"/>
</dbReference>
<organism evidence="2">
    <name type="scientific">Culicoides sonorensis</name>
    <name type="common">Biting midge</name>
    <dbReference type="NCBI Taxonomy" id="179676"/>
    <lineage>
        <taxon>Eukaryota</taxon>
        <taxon>Metazoa</taxon>
        <taxon>Ecdysozoa</taxon>
        <taxon>Arthropoda</taxon>
        <taxon>Hexapoda</taxon>
        <taxon>Insecta</taxon>
        <taxon>Pterygota</taxon>
        <taxon>Neoptera</taxon>
        <taxon>Endopterygota</taxon>
        <taxon>Diptera</taxon>
        <taxon>Nematocera</taxon>
        <taxon>Chironomoidea</taxon>
        <taxon>Ceratopogonidae</taxon>
        <taxon>Ceratopogoninae</taxon>
        <taxon>Culicoides</taxon>
        <taxon>Monoculicoides</taxon>
    </lineage>
</organism>
<feature type="domain" description="DUF2428" evidence="1">
    <location>
        <begin position="644"/>
        <end position="896"/>
    </location>
</feature>
<gene>
    <name evidence="2" type="primary">CSON001046</name>
</gene>
<sequence length="1167" mass="136462">MQEADENNKSNMENWLNKLNTLTTQDELIITCKDIYQNFNAQNYHSNEYNALNHGLLQHFGRALDLLTIKILSKAQAKISITNIDVLLSIQAKLDSYEKVIMLYGFFNSCKQLDKNVGRAEMFALCFSLLIESAKKSKEEENEYLFLLSVENLISYFKFYGAENESIECLAGVWEMIDLHMETAIQGVRDRLLSLFAKLVKNDTFATRVLLPSLLRRPWNDKNKFYLLAELIDEQNYSTLMGLNDPNLRDENFFNGICLSLKYRHLFSPSQAIVKILLKQEVPKMRTVIAEMFVNGSFLDKKYMIEHWSAMWNVRDKEAIFSHICSILDVEKLIQDAKLEHEAFVNLVLMRSLFSKQILQFDQNSIVDSLIQDKWANLAGSRFVEAHVYEIIVENIVADRNSLEFLKNFISVRYEVQDSAFRQNLVKKLPQMLLHLMKIGIDKSDVRQFLLFLQDEIFLPGIQSQIYQAQIFAIKLLQTFCVLFFDGKCDNPKKSNDLQFGQLLIKENLWNVIHDETYHIHLVTLACNSHFDDVRALTYDILTKYMTVKYTYNEDVYQSEYPQYHTKLLIHISDKEKNFDLLIDHFKTALKVTENSLQQMKNDPLNAVKNEINLYKPLDCLNAFLNLDANLQLEMFESDGELIEVVKCVSDVIIDLINSKEQGLDFSKLDENLEALVAQSNVKSTNIDKDKKLLLHSFWHTLRACSEVAANYGIYVIKNRDQYAKPMKRLLFCSDIIINILVFCCHKGSIESASNAIGRLFNYFTKNWIKQLQSYAEEEIESISNAYMNKILRPLDKIQTLDIRCNRGLILLHMQVLKNDMTIGRTMRQQCLKIFIERLTNLSESDEPKPMVPFLISLFLHDLSKYFNDTELTDDVIPFLEQIILISFSYIRSCYWNIKNASLTLFGSLIPKIMKQKPKLDNSSDEWQHFVSIHLEELVTNMPKVNCHILSELQTNLPTSSIVLYLEFLSNIEVKDPNDSRILDITYTYRARFWKLLGNKSDKVRRLAALCFTQFHHYHDEIPRAVIAYIPYIFQSSCSENFKHGLILAINYLMKKLHNYYQFIDWPEKDAFNKKLKTTFINSYKHDDSSISYYTRCYLLKLLLFLGFQVEDRIIRWVLYERPARNYFGYHEWNNLVTEILENEKSILDMEKDVSMDEISISFSEAL</sequence>
<dbReference type="OMA" id="VYYHIVH"/>
<dbReference type="PANTHER" id="PTHR14387:SF0">
    <property type="entry name" value="DUF2428 DOMAIN-CONTAINING PROTEIN"/>
    <property type="match status" value="1"/>
</dbReference>
<reference evidence="2" key="1">
    <citation type="submission" date="2018-07" db="EMBL/GenBank/DDBJ databases">
        <authorList>
            <person name="Quirk P.G."/>
            <person name="Krulwich T.A."/>
        </authorList>
    </citation>
    <scope>NUCLEOTIDE SEQUENCE</scope>
</reference>
<dbReference type="PANTHER" id="PTHR14387">
    <property type="entry name" value="THADA/DEATH RECEPTOR INTERACTING PROTEIN"/>
    <property type="match status" value="1"/>
</dbReference>
<dbReference type="Pfam" id="PF10350">
    <property type="entry name" value="DUF2428"/>
    <property type="match status" value="1"/>
</dbReference>
<protein>
    <submittedName>
        <fullName evidence="2">CSON001046 protein</fullName>
    </submittedName>
</protein>